<evidence type="ECO:0000313" key="4">
    <source>
        <dbReference type="EMBL" id="WNP39687.1"/>
    </source>
</evidence>
<accession>A0AA96DH63</accession>
<dbReference type="EMBL" id="CP134855">
    <property type="protein sequence ID" value="WNL31445.1"/>
    <property type="molecule type" value="Genomic_DNA"/>
</dbReference>
<evidence type="ECO:0000313" key="1">
    <source>
        <dbReference type="EMBL" id="WNL27759.1"/>
    </source>
</evidence>
<name>A0AA96DH63_9BACT</name>
<reference evidence="1" key="1">
    <citation type="submission" date="2023-09" db="EMBL/GenBank/DDBJ databases">
        <title>Arcobacter tbilisiensis sp. nov. isolated from chicken meat in Tbilisi, Georgia.</title>
        <authorList>
            <person name="Matthias R."/>
            <person name="Zautner A.E."/>
        </authorList>
    </citation>
    <scope>NUCLEOTIDE SEQUENCE</scope>
    <source>
        <strain evidence="3">LEO 101</strain>
        <strain evidence="1">LEO 49</strain>
        <strain evidence="4">LEO 50</strain>
        <strain evidence="2">LEO 53</strain>
    </source>
</reference>
<dbReference type="EMBL" id="CP134853">
    <property type="protein sequence ID" value="WNL27759.1"/>
    <property type="molecule type" value="Genomic_DNA"/>
</dbReference>
<protein>
    <submittedName>
        <fullName evidence="1">PD-(D/E)XK nuclease family protein</fullName>
    </submittedName>
</protein>
<evidence type="ECO:0000313" key="2">
    <source>
        <dbReference type="EMBL" id="WNL31445.1"/>
    </source>
</evidence>
<dbReference type="EMBL" id="CP135131">
    <property type="protein sequence ID" value="WNP39687.1"/>
    <property type="molecule type" value="Genomic_DNA"/>
</dbReference>
<dbReference type="AlphaFoldDB" id="A0AA96DH63"/>
<evidence type="ECO:0000313" key="3">
    <source>
        <dbReference type="EMBL" id="WNP37595.1"/>
    </source>
</evidence>
<sequence length="367" mass="43452">MLDEKYINFFEKIRLFKEEQKKQKQRGLNDYNMVNVVRKENAEVGMHSNVIYSLIDPNGLHYQDDLFLNKFITIVLGEKIENFGSILSVQAEELTFENRRIDFTIKSTNYYIGIEMKIDANDLNNQINDYEVDLITKAKNENIENVVIYYLTKDGKEAAQHSCKDVTYKRISFENHILNWIENCQKEVRNITNLNEAFENYKDIVKKITNKYEGRVMSLKNELLKNEEYFELAKEISEALKRAMPEYREKQINLIIEIVEERKLKFENHFPRNTAIDILSEFVIRFIANDNAYLIQVFDKSGYDKDKTLKIVDIDKKNVISSKLTKINNRFKCDNKVYGYITINYQDTDKEKLDVLLSELINLKDEI</sequence>
<dbReference type="Pfam" id="PF14281">
    <property type="entry name" value="PDDEXK_4"/>
    <property type="match status" value="1"/>
</dbReference>
<gene>
    <name evidence="3" type="ORF">RJG58_08095</name>
    <name evidence="4" type="ORF">RMP69_08095</name>
    <name evidence="1" type="ORF">RMQ65_10815</name>
    <name evidence="2" type="ORF">RMQ67_08095</name>
</gene>
<dbReference type="InterPro" id="IPR029470">
    <property type="entry name" value="PDDEXK_4"/>
</dbReference>
<proteinExistence type="predicted"/>
<organism evidence="1">
    <name type="scientific">Arcobacter sp. AZ-2023</name>
    <dbReference type="NCBI Taxonomy" id="3074453"/>
    <lineage>
        <taxon>Bacteria</taxon>
        <taxon>Pseudomonadati</taxon>
        <taxon>Campylobacterota</taxon>
        <taxon>Epsilonproteobacteria</taxon>
        <taxon>Campylobacterales</taxon>
        <taxon>Arcobacteraceae</taxon>
        <taxon>Arcobacter</taxon>
    </lineage>
</organism>
<dbReference type="EMBL" id="CP135130">
    <property type="protein sequence ID" value="WNP37595.1"/>
    <property type="molecule type" value="Genomic_DNA"/>
</dbReference>